<accession>A0A8H2VQ42</accession>
<dbReference type="EMBL" id="CAJHIA010000008">
    <property type="protein sequence ID" value="CAD6442544.1"/>
    <property type="molecule type" value="Genomic_DNA"/>
</dbReference>
<keyword evidence="2" id="KW-1185">Reference proteome</keyword>
<dbReference type="AlphaFoldDB" id="A0A8H2VQ42"/>
<evidence type="ECO:0000313" key="1">
    <source>
        <dbReference type="EMBL" id="CAD6442544.1"/>
    </source>
</evidence>
<reference evidence="1" key="1">
    <citation type="submission" date="2020-10" db="EMBL/GenBank/DDBJ databases">
        <authorList>
            <person name="Kusch S."/>
        </authorList>
    </citation>
    <scope>NUCLEOTIDE SEQUENCE</scope>
    <source>
        <strain evidence="1">SwB9</strain>
    </source>
</reference>
<name>A0A8H2VQ42_9HELO</name>
<protein>
    <submittedName>
        <fullName evidence="1">75d73ee8-6a87-4380-94e6-86cf5c948ba5</fullName>
    </submittedName>
</protein>
<dbReference type="OrthoDB" id="2906425at2759"/>
<gene>
    <name evidence="1" type="ORF">SCLTRI_LOCUS2329</name>
</gene>
<comment type="caution">
    <text evidence="1">The sequence shown here is derived from an EMBL/GenBank/DDBJ whole genome shotgun (WGS) entry which is preliminary data.</text>
</comment>
<sequence>MSTTNKIAKGWQKPRHLGLLSDFPFPPIRRFFHSLWLCLPSAARVYCFRHLVRLGRWLYGPSGAELVDRVLFGLYIKRTRGSSQNEPNAFKVIEKYTSISAPRLVDVGNRQL</sequence>
<organism evidence="1 2">
    <name type="scientific">Sclerotinia trifoliorum</name>
    <dbReference type="NCBI Taxonomy" id="28548"/>
    <lineage>
        <taxon>Eukaryota</taxon>
        <taxon>Fungi</taxon>
        <taxon>Dikarya</taxon>
        <taxon>Ascomycota</taxon>
        <taxon>Pezizomycotina</taxon>
        <taxon>Leotiomycetes</taxon>
        <taxon>Helotiales</taxon>
        <taxon>Sclerotiniaceae</taxon>
        <taxon>Sclerotinia</taxon>
    </lineage>
</organism>
<proteinExistence type="predicted"/>
<dbReference type="Proteomes" id="UP000624404">
    <property type="component" value="Unassembled WGS sequence"/>
</dbReference>
<evidence type="ECO:0000313" key="2">
    <source>
        <dbReference type="Proteomes" id="UP000624404"/>
    </source>
</evidence>